<dbReference type="Gene3D" id="3.40.50.1820">
    <property type="entry name" value="alpha/beta hydrolase"/>
    <property type="match status" value="1"/>
</dbReference>
<dbReference type="Pfam" id="PF00561">
    <property type="entry name" value="Abhydrolase_1"/>
    <property type="match status" value="1"/>
</dbReference>
<dbReference type="PANTHER" id="PTHR43433:SF4">
    <property type="entry name" value="NON-HEME CHLOROPEROXIDASE-RELATED"/>
    <property type="match status" value="1"/>
</dbReference>
<dbReference type="GO" id="GO:0016787">
    <property type="term" value="F:hydrolase activity"/>
    <property type="evidence" value="ECO:0007669"/>
    <property type="project" value="UniProtKB-KW"/>
</dbReference>
<protein>
    <submittedName>
        <fullName evidence="3">Alpha/beta hydrolase</fullName>
    </submittedName>
</protein>
<dbReference type="SUPFAM" id="SSF53474">
    <property type="entry name" value="alpha/beta-Hydrolases"/>
    <property type="match status" value="1"/>
</dbReference>
<proteinExistence type="inferred from homology"/>
<evidence type="ECO:0000313" key="3">
    <source>
        <dbReference type="EMBL" id="PAP75342.1"/>
    </source>
</evidence>
<dbReference type="Proteomes" id="UP000216339">
    <property type="component" value="Unassembled WGS sequence"/>
</dbReference>
<dbReference type="OrthoDB" id="9780932at2"/>
<comment type="similarity">
    <text evidence="1">Belongs to the AB hydrolase superfamily. Bacterial non-heme haloperoxidase / perhydrolase family.</text>
</comment>
<keyword evidence="4" id="KW-1185">Reference proteome</keyword>
<dbReference type="FunFam" id="3.40.50.1820:FF:000205">
    <property type="entry name" value="Non-haem bromoperoxidase BPO-A2"/>
    <property type="match status" value="1"/>
</dbReference>
<organism evidence="3 4">
    <name type="scientific">Rubrivirga marina</name>
    <dbReference type="NCBI Taxonomy" id="1196024"/>
    <lineage>
        <taxon>Bacteria</taxon>
        <taxon>Pseudomonadati</taxon>
        <taxon>Rhodothermota</taxon>
        <taxon>Rhodothermia</taxon>
        <taxon>Rhodothermales</taxon>
        <taxon>Rubricoccaceae</taxon>
        <taxon>Rubrivirga</taxon>
    </lineage>
</organism>
<evidence type="ECO:0000259" key="2">
    <source>
        <dbReference type="Pfam" id="PF00561"/>
    </source>
</evidence>
<dbReference type="EMBL" id="MQWD01000001">
    <property type="protein sequence ID" value="PAP75342.1"/>
    <property type="molecule type" value="Genomic_DNA"/>
</dbReference>
<reference evidence="3 4" key="1">
    <citation type="submission" date="2016-11" db="EMBL/GenBank/DDBJ databases">
        <title>Study of marine rhodopsin-containing bacteria.</title>
        <authorList>
            <person name="Yoshizawa S."/>
            <person name="Kumagai Y."/>
            <person name="Kogure K."/>
        </authorList>
    </citation>
    <scope>NUCLEOTIDE SEQUENCE [LARGE SCALE GENOMIC DNA]</scope>
    <source>
        <strain evidence="3 4">SAORIC-28</strain>
    </source>
</reference>
<name>A0A271IVW5_9BACT</name>
<dbReference type="InterPro" id="IPR050471">
    <property type="entry name" value="AB_hydrolase"/>
</dbReference>
<evidence type="ECO:0000256" key="1">
    <source>
        <dbReference type="ARBA" id="ARBA00038128"/>
    </source>
</evidence>
<evidence type="ECO:0000313" key="4">
    <source>
        <dbReference type="Proteomes" id="UP000216339"/>
    </source>
</evidence>
<dbReference type="PANTHER" id="PTHR43433">
    <property type="entry name" value="HYDROLASE, ALPHA/BETA FOLD FAMILY PROTEIN"/>
    <property type="match status" value="1"/>
</dbReference>
<keyword evidence="3" id="KW-0378">Hydrolase</keyword>
<gene>
    <name evidence="3" type="ORF">BSZ37_02215</name>
</gene>
<dbReference type="PRINTS" id="PR00111">
    <property type="entry name" value="ABHYDROLASE"/>
</dbReference>
<comment type="caution">
    <text evidence="3">The sequence shown here is derived from an EMBL/GenBank/DDBJ whole genome shotgun (WGS) entry which is preliminary data.</text>
</comment>
<sequence length="295" mass="32259">MPHITTTSAQPTAELFYQDNNPEGTAGTVVLIHGWPLSQFMFEPQVWALTEAGYRVVAYDRRGFGSSAFVQGGYDYDTFAADLKDLLETLDLTDVDLVGFSMGGGELGRYVGRYGTDRVRSLTFMSSVFPYMLKTDDNPNGVPKSTFEDMKAGIKDDRPAFMESFGKQFVNYDKLSDRVSEPLLHFHWGIATGAQPKAIVDCVDAFGMTDLRPDAAKIDVPALFIHGDDDQIVPFETSAQTGSELVAGSRVLTVEGGPHGLNLTHTDEVNEALLSFLKDPQNATVGEPARQLETA</sequence>
<dbReference type="AlphaFoldDB" id="A0A271IVW5"/>
<dbReference type="InterPro" id="IPR029058">
    <property type="entry name" value="AB_hydrolase_fold"/>
</dbReference>
<dbReference type="PRINTS" id="PR00412">
    <property type="entry name" value="EPOXHYDRLASE"/>
</dbReference>
<dbReference type="InterPro" id="IPR000639">
    <property type="entry name" value="Epox_hydrolase-like"/>
</dbReference>
<dbReference type="InterPro" id="IPR000073">
    <property type="entry name" value="AB_hydrolase_1"/>
</dbReference>
<accession>A0A271IVW5</accession>
<dbReference type="RefSeq" id="WP_095508977.1">
    <property type="nucleotide sequence ID" value="NZ_MQWD01000001.1"/>
</dbReference>
<feature type="domain" description="AB hydrolase-1" evidence="2">
    <location>
        <begin position="28"/>
        <end position="265"/>
    </location>
</feature>